<organism evidence="2 3">
    <name type="scientific">Novosphingobium humi</name>
    <dbReference type="NCBI Taxonomy" id="2282397"/>
    <lineage>
        <taxon>Bacteria</taxon>
        <taxon>Pseudomonadati</taxon>
        <taxon>Pseudomonadota</taxon>
        <taxon>Alphaproteobacteria</taxon>
        <taxon>Sphingomonadales</taxon>
        <taxon>Sphingomonadaceae</taxon>
        <taxon>Novosphingobium</taxon>
    </lineage>
</organism>
<protein>
    <submittedName>
        <fullName evidence="2">Uncharacterized protein</fullName>
    </submittedName>
</protein>
<evidence type="ECO:0000256" key="1">
    <source>
        <dbReference type="SAM" id="MobiDB-lite"/>
    </source>
</evidence>
<dbReference type="Proteomes" id="UP001218231">
    <property type="component" value="Chromosome"/>
</dbReference>
<reference evidence="2 3" key="1">
    <citation type="submission" date="2023-02" db="EMBL/GenBank/DDBJ databases">
        <title>Genome sequence of Novosphingobium humi KACC 19094.</title>
        <authorList>
            <person name="Kim S."/>
            <person name="Heo J."/>
            <person name="Kwon S.-W."/>
        </authorList>
    </citation>
    <scope>NUCLEOTIDE SEQUENCE [LARGE SCALE GENOMIC DNA]</scope>
    <source>
        <strain evidence="2 3">KACC 19094</strain>
    </source>
</reference>
<keyword evidence="3" id="KW-1185">Reference proteome</keyword>
<sequence length="88" mass="9347">MSANIILILAASGLIATSATDKVRPTESLPKFDAKAAPSHSNSEGQNHPVGTEWAREKFFQHASHAYEHLPHPNPHACGSHGVAISPC</sequence>
<dbReference type="EMBL" id="CP117417">
    <property type="protein sequence ID" value="WCT78082.1"/>
    <property type="molecule type" value="Genomic_DNA"/>
</dbReference>
<feature type="region of interest" description="Disordered" evidence="1">
    <location>
        <begin position="19"/>
        <end position="52"/>
    </location>
</feature>
<name>A0ABY7TXU4_9SPHN</name>
<feature type="compositionally biased region" description="Basic and acidic residues" evidence="1">
    <location>
        <begin position="21"/>
        <end position="34"/>
    </location>
</feature>
<evidence type="ECO:0000313" key="3">
    <source>
        <dbReference type="Proteomes" id="UP001218231"/>
    </source>
</evidence>
<gene>
    <name evidence="2" type="ORF">PQ457_03665</name>
</gene>
<dbReference type="RefSeq" id="WP_273618426.1">
    <property type="nucleotide sequence ID" value="NZ_CP103868.1"/>
</dbReference>
<accession>A0ABY7TXU4</accession>
<proteinExistence type="predicted"/>
<evidence type="ECO:0000313" key="2">
    <source>
        <dbReference type="EMBL" id="WCT78082.1"/>
    </source>
</evidence>